<reference evidence="6 7" key="1">
    <citation type="submission" date="2019-05" db="EMBL/GenBank/DDBJ databases">
        <title>Kocuria coralli sp. nov., a novel actinobacterium isolated from coral reef seawater.</title>
        <authorList>
            <person name="Li J."/>
        </authorList>
    </citation>
    <scope>NUCLEOTIDE SEQUENCE [LARGE SCALE GENOMIC DNA]</scope>
    <source>
        <strain evidence="6 7">SCSIO 13007</strain>
    </source>
</reference>
<dbReference type="AlphaFoldDB" id="A0A5J5KUQ0"/>
<organism evidence="6 7">
    <name type="scientific">Kocuria coralli</name>
    <dbReference type="NCBI Taxonomy" id="1461025"/>
    <lineage>
        <taxon>Bacteria</taxon>
        <taxon>Bacillati</taxon>
        <taxon>Actinomycetota</taxon>
        <taxon>Actinomycetes</taxon>
        <taxon>Micrococcales</taxon>
        <taxon>Micrococcaceae</taxon>
        <taxon>Kocuria</taxon>
    </lineage>
</organism>
<keyword evidence="4" id="KW-0560">Oxidoreductase</keyword>
<dbReference type="SUPFAM" id="SSF54373">
    <property type="entry name" value="FAD-linked reductases, C-terminal domain"/>
    <property type="match status" value="1"/>
</dbReference>
<evidence type="ECO:0000256" key="3">
    <source>
        <dbReference type="ARBA" id="ARBA00022827"/>
    </source>
</evidence>
<proteinExistence type="predicted"/>
<dbReference type="InterPro" id="IPR036188">
    <property type="entry name" value="FAD/NAD-bd_sf"/>
</dbReference>
<keyword evidence="7" id="KW-1185">Reference proteome</keyword>
<dbReference type="SUPFAM" id="SSF51905">
    <property type="entry name" value="FAD/NAD(P)-binding domain"/>
    <property type="match status" value="1"/>
</dbReference>
<dbReference type="EMBL" id="SZWF01000023">
    <property type="protein sequence ID" value="KAA9393242.1"/>
    <property type="molecule type" value="Genomic_DNA"/>
</dbReference>
<sequence length="390" mass="42006">MKSSRYVVLGAGLMGAATAWQLASRGEEVTVVERDVPGSARGSSHGSARIFRYAYPDPAYVRMVVHAEALWEQLGRSSGRRLLQRVGCLDHGPARDPATLARVLDRVRVEHSLYPAQRARELWPQFDFTTSVLHQPGAGVLDPRSTIEAALDLAVAAGARVLENWPVASLRRKGAGVILYGPDGATSAGTAEPETTEPETIEAEHVIVTAGGWLPELLGDLDLPGDFVRKLPRFTVMQENAYHFPYRDGQQPWPAVIHMDRMQIYALPGGRDAGFTGQKIAEFNGGLPMRSASEQTGLIDAANRSRVVAYVRENLPGLVPEPYAETTCLFTNTPDEHFVLDRAGAVTIASPCSGHGAKFAPLIGSMAADLATGGSVAESVPAFFRPSLSR</sequence>
<evidence type="ECO:0000256" key="1">
    <source>
        <dbReference type="ARBA" id="ARBA00001974"/>
    </source>
</evidence>
<dbReference type="OrthoDB" id="9806257at2"/>
<gene>
    <name evidence="6" type="ORF">FCK90_13255</name>
</gene>
<dbReference type="Gene3D" id="3.50.50.60">
    <property type="entry name" value="FAD/NAD(P)-binding domain"/>
    <property type="match status" value="1"/>
</dbReference>
<evidence type="ECO:0000259" key="5">
    <source>
        <dbReference type="Pfam" id="PF01266"/>
    </source>
</evidence>
<comment type="caution">
    <text evidence="6">The sequence shown here is derived from an EMBL/GenBank/DDBJ whole genome shotgun (WGS) entry which is preliminary data.</text>
</comment>
<accession>A0A5J5KUQ0</accession>
<name>A0A5J5KUQ0_9MICC</name>
<evidence type="ECO:0000313" key="7">
    <source>
        <dbReference type="Proteomes" id="UP000325957"/>
    </source>
</evidence>
<evidence type="ECO:0000313" key="6">
    <source>
        <dbReference type="EMBL" id="KAA9393242.1"/>
    </source>
</evidence>
<dbReference type="InterPro" id="IPR045170">
    <property type="entry name" value="MTOX"/>
</dbReference>
<protein>
    <submittedName>
        <fullName evidence="6">FAD-dependent oxidoreductase</fullName>
    </submittedName>
</protein>
<feature type="domain" description="FAD dependent oxidoreductase" evidence="5">
    <location>
        <begin position="6"/>
        <end position="370"/>
    </location>
</feature>
<dbReference type="RefSeq" id="WP_158034787.1">
    <property type="nucleotide sequence ID" value="NZ_ML708627.1"/>
</dbReference>
<dbReference type="Pfam" id="PF01266">
    <property type="entry name" value="DAO"/>
    <property type="match status" value="1"/>
</dbReference>
<evidence type="ECO:0000256" key="2">
    <source>
        <dbReference type="ARBA" id="ARBA00022630"/>
    </source>
</evidence>
<dbReference type="InterPro" id="IPR006076">
    <property type="entry name" value="FAD-dep_OxRdtase"/>
</dbReference>
<keyword evidence="3" id="KW-0274">FAD</keyword>
<dbReference type="GO" id="GO:0008115">
    <property type="term" value="F:sarcosine oxidase activity"/>
    <property type="evidence" value="ECO:0007669"/>
    <property type="project" value="TreeGrafter"/>
</dbReference>
<dbReference type="PANTHER" id="PTHR10961">
    <property type="entry name" value="PEROXISOMAL SARCOSINE OXIDASE"/>
    <property type="match status" value="1"/>
</dbReference>
<dbReference type="GO" id="GO:0050660">
    <property type="term" value="F:flavin adenine dinucleotide binding"/>
    <property type="evidence" value="ECO:0007669"/>
    <property type="project" value="InterPro"/>
</dbReference>
<comment type="cofactor">
    <cofactor evidence="1">
        <name>FAD</name>
        <dbReference type="ChEBI" id="CHEBI:57692"/>
    </cofactor>
</comment>
<evidence type="ECO:0000256" key="4">
    <source>
        <dbReference type="ARBA" id="ARBA00023002"/>
    </source>
</evidence>
<dbReference type="PANTHER" id="PTHR10961:SF7">
    <property type="entry name" value="FAD DEPENDENT OXIDOREDUCTASE DOMAIN-CONTAINING PROTEIN"/>
    <property type="match status" value="1"/>
</dbReference>
<keyword evidence="2" id="KW-0285">Flavoprotein</keyword>
<dbReference type="Gene3D" id="3.30.9.10">
    <property type="entry name" value="D-Amino Acid Oxidase, subunit A, domain 2"/>
    <property type="match status" value="1"/>
</dbReference>
<dbReference type="Proteomes" id="UP000325957">
    <property type="component" value="Unassembled WGS sequence"/>
</dbReference>